<feature type="transmembrane region" description="Helical" evidence="8">
    <location>
        <begin position="333"/>
        <end position="353"/>
    </location>
</feature>
<keyword evidence="7 8" id="KW-0472">Membrane</keyword>
<evidence type="ECO:0000259" key="9">
    <source>
        <dbReference type="Pfam" id="PF02554"/>
    </source>
</evidence>
<sequence length="607" mass="65785">MHALVLVIIAACVFVLAYRFYSAFIAAKVLALDPNRQTPAVRLNDGRDYVPTNKWLIFGHHFAAIAGAGPLIGPVLAAQFGYLPGFLWILIGGVLAGAVHDMVVLFASVRHNGKSLAEVAKAQIGPVSYWLVLVATLFLLIIVLAGASIAVVNALFNSPWGAFTVGVTIPIALFIGAYLKWLRPGKIVEGSIIGVALIILAVVLGPVIKESALAPYFTFSKKELSVLIPVYGFFAAVLPVWLLLVPRDYLSSYMKFGTMFLLAIGVILVNPLIQMPAATQFISGGGPVIPGKVWPFMFITIACGAISGFHSLVSSGTTPKMVANEKDIRVIGYGAMLTESFVALMALIAATVLPTADYFAINSPPAAFQKLGMQVQDLPFLSALVGEELAGRPGGAVSLAVGMADIFSRIGGLRHLMSYWYHFAIMFEALFILTLIDAGTRVGRYLMQEIGGAVYPKLRDYKWWPGVIGTSAIFTFCWGYLLYTGTISTIWPLFGVNNQLLGGMALAIVTTLLLRMGKAKYIWVTMVPMVFLLVTTIVAGYQNIVNNYLPKNNYLLAVLSAVMIVMVILIVADSVRVWISILRGRTPLIKETEETFMKEAPTKYLSE</sequence>
<dbReference type="PANTHER" id="PTHR30252:SF3">
    <property type="entry name" value="PYRUVATE_PROTON SYMPORTER BTST"/>
    <property type="match status" value="1"/>
</dbReference>
<name>A0AAU8GUI4_9BACT</name>
<evidence type="ECO:0000313" key="10">
    <source>
        <dbReference type="EMBL" id="XCH45765.1"/>
    </source>
</evidence>
<feature type="transmembrane region" description="Helical" evidence="8">
    <location>
        <begin position="256"/>
        <end position="273"/>
    </location>
</feature>
<keyword evidence="6 8" id="KW-1133">Transmembrane helix</keyword>
<evidence type="ECO:0000256" key="1">
    <source>
        <dbReference type="ARBA" id="ARBA00004651"/>
    </source>
</evidence>
<dbReference type="AlphaFoldDB" id="A0AAU8GUI4"/>
<evidence type="ECO:0000256" key="8">
    <source>
        <dbReference type="SAM" id="Phobius"/>
    </source>
</evidence>
<feature type="transmembrane region" description="Helical" evidence="8">
    <location>
        <begin position="160"/>
        <end position="179"/>
    </location>
</feature>
<dbReference type="GO" id="GO:0009267">
    <property type="term" value="P:cellular response to starvation"/>
    <property type="evidence" value="ECO:0007669"/>
    <property type="project" value="InterPro"/>
</dbReference>
<feature type="transmembrane region" description="Helical" evidence="8">
    <location>
        <begin position="554"/>
        <end position="575"/>
    </location>
</feature>
<evidence type="ECO:0000256" key="4">
    <source>
        <dbReference type="ARBA" id="ARBA00022475"/>
    </source>
</evidence>
<reference evidence="10" key="1">
    <citation type="submission" date="2024-01" db="EMBL/GenBank/DDBJ databases">
        <title>The first autotrophic representatives of the genus Thermodesulfovibrio.</title>
        <authorList>
            <person name="Maltseva A.I."/>
            <person name="Elcheninov A.G."/>
            <person name="Kublanov I.V."/>
            <person name="Lebedinsky A.V."/>
            <person name="Frolov E.N."/>
        </authorList>
    </citation>
    <scope>NUCLEOTIDE SEQUENCE</scope>
    <source>
        <strain evidence="10">3907-1M</strain>
    </source>
</reference>
<feature type="transmembrane region" description="Helical" evidence="8">
    <location>
        <begin position="130"/>
        <end position="154"/>
    </location>
</feature>
<keyword evidence="3" id="KW-0813">Transport</keyword>
<comment type="similarity">
    <text evidence="2">Belongs to the peptide transporter carbon starvation (CstA) (TC 2.A.114) family.</text>
</comment>
<keyword evidence="4" id="KW-1003">Cell membrane</keyword>
<dbReference type="KEGG" id="taut:V4D30_05385"/>
<dbReference type="Pfam" id="PF02554">
    <property type="entry name" value="CstA"/>
    <property type="match status" value="1"/>
</dbReference>
<dbReference type="GO" id="GO:0005886">
    <property type="term" value="C:plasma membrane"/>
    <property type="evidence" value="ECO:0007669"/>
    <property type="project" value="UniProtKB-SubCell"/>
</dbReference>
<evidence type="ECO:0000256" key="2">
    <source>
        <dbReference type="ARBA" id="ARBA00007755"/>
    </source>
</evidence>
<feature type="transmembrane region" description="Helical" evidence="8">
    <location>
        <begin position="86"/>
        <end position="109"/>
    </location>
</feature>
<feature type="transmembrane region" description="Helical" evidence="8">
    <location>
        <begin position="293"/>
        <end position="313"/>
    </location>
</feature>
<gene>
    <name evidence="10" type="ORF">V4D30_05385</name>
</gene>
<evidence type="ECO:0000256" key="5">
    <source>
        <dbReference type="ARBA" id="ARBA00022692"/>
    </source>
</evidence>
<comment type="subcellular location">
    <subcellularLocation>
        <location evidence="1">Cell membrane</location>
        <topology evidence="1">Multi-pass membrane protein</topology>
    </subcellularLocation>
</comment>
<feature type="transmembrane region" description="Helical" evidence="8">
    <location>
        <begin position="191"/>
        <end position="208"/>
    </location>
</feature>
<dbReference type="InterPro" id="IPR003706">
    <property type="entry name" value="CstA_N"/>
</dbReference>
<feature type="transmembrane region" description="Helical" evidence="8">
    <location>
        <begin position="461"/>
        <end position="483"/>
    </location>
</feature>
<feature type="transmembrane region" description="Helical" evidence="8">
    <location>
        <begin position="419"/>
        <end position="440"/>
    </location>
</feature>
<dbReference type="PANTHER" id="PTHR30252">
    <property type="entry name" value="INNER MEMBRANE PEPTIDE TRANSPORTER"/>
    <property type="match status" value="1"/>
</dbReference>
<evidence type="ECO:0000256" key="3">
    <source>
        <dbReference type="ARBA" id="ARBA00022448"/>
    </source>
</evidence>
<feature type="transmembrane region" description="Helical" evidence="8">
    <location>
        <begin position="489"/>
        <end position="514"/>
    </location>
</feature>
<keyword evidence="5 8" id="KW-0812">Transmembrane</keyword>
<protein>
    <submittedName>
        <fullName evidence="10">Carbon starvation protein A</fullName>
    </submittedName>
</protein>
<dbReference type="RefSeq" id="WP_353683307.1">
    <property type="nucleotide sequence ID" value="NZ_CP144373.1"/>
</dbReference>
<dbReference type="InterPro" id="IPR051605">
    <property type="entry name" value="CstA"/>
</dbReference>
<accession>A0AAU8GUI4</accession>
<feature type="transmembrane region" description="Helical" evidence="8">
    <location>
        <begin position="521"/>
        <end position="542"/>
    </location>
</feature>
<organism evidence="10">
    <name type="scientific">Thermodesulfovibrio autotrophicus</name>
    <dbReference type="NCBI Taxonomy" id="3118333"/>
    <lineage>
        <taxon>Bacteria</taxon>
        <taxon>Pseudomonadati</taxon>
        <taxon>Nitrospirota</taxon>
        <taxon>Thermodesulfovibrionia</taxon>
        <taxon>Thermodesulfovibrionales</taxon>
        <taxon>Thermodesulfovibrionaceae</taxon>
        <taxon>Thermodesulfovibrio</taxon>
    </lineage>
</organism>
<evidence type="ECO:0000256" key="6">
    <source>
        <dbReference type="ARBA" id="ARBA00022989"/>
    </source>
</evidence>
<evidence type="ECO:0000256" key="7">
    <source>
        <dbReference type="ARBA" id="ARBA00023136"/>
    </source>
</evidence>
<dbReference type="EMBL" id="CP144373">
    <property type="protein sequence ID" value="XCH45765.1"/>
    <property type="molecule type" value="Genomic_DNA"/>
</dbReference>
<feature type="domain" description="CstA N-terminal" evidence="9">
    <location>
        <begin position="3"/>
        <end position="539"/>
    </location>
</feature>
<proteinExistence type="inferred from homology"/>
<feature type="transmembrane region" description="Helical" evidence="8">
    <location>
        <begin position="228"/>
        <end position="244"/>
    </location>
</feature>